<evidence type="ECO:0000313" key="2">
    <source>
        <dbReference type="Proteomes" id="UP000075920"/>
    </source>
</evidence>
<evidence type="ECO:0000313" key="1">
    <source>
        <dbReference type="EnsemblMetazoa" id="AMIN014569-PB"/>
    </source>
</evidence>
<dbReference type="Proteomes" id="UP000075920">
    <property type="component" value="Unassembled WGS sequence"/>
</dbReference>
<dbReference type="EnsemblMetazoa" id="AMIN014569-RB">
    <property type="protein sequence ID" value="AMIN014569-PB"/>
    <property type="gene ID" value="AMIN014569"/>
</dbReference>
<dbReference type="VEuPathDB" id="VectorBase:AMIN014569"/>
<name>A0A182WPG9_9DIPT</name>
<protein>
    <submittedName>
        <fullName evidence="1">Uncharacterized protein</fullName>
    </submittedName>
</protein>
<sequence length="17" mass="1916">MKVQIVHLYVLSSLKSA</sequence>
<organism evidence="1 2">
    <name type="scientific">Anopheles minimus</name>
    <dbReference type="NCBI Taxonomy" id="112268"/>
    <lineage>
        <taxon>Eukaryota</taxon>
        <taxon>Metazoa</taxon>
        <taxon>Ecdysozoa</taxon>
        <taxon>Arthropoda</taxon>
        <taxon>Hexapoda</taxon>
        <taxon>Insecta</taxon>
        <taxon>Pterygota</taxon>
        <taxon>Neoptera</taxon>
        <taxon>Endopterygota</taxon>
        <taxon>Diptera</taxon>
        <taxon>Nematocera</taxon>
        <taxon>Culicoidea</taxon>
        <taxon>Culicidae</taxon>
        <taxon>Anophelinae</taxon>
        <taxon>Anopheles</taxon>
    </lineage>
</organism>
<reference evidence="1" key="2">
    <citation type="submission" date="2020-05" db="UniProtKB">
        <authorList>
            <consortium name="EnsemblMetazoa"/>
        </authorList>
    </citation>
    <scope>IDENTIFICATION</scope>
    <source>
        <strain evidence="1">MINIMUS1</strain>
    </source>
</reference>
<reference evidence="2" key="1">
    <citation type="submission" date="2013-03" db="EMBL/GenBank/DDBJ databases">
        <title>The Genome Sequence of Anopheles minimus MINIMUS1.</title>
        <authorList>
            <consortium name="The Broad Institute Genomics Platform"/>
            <person name="Neafsey D.E."/>
            <person name="Walton C."/>
            <person name="Walker B."/>
            <person name="Young S.K."/>
            <person name="Zeng Q."/>
            <person name="Gargeya S."/>
            <person name="Fitzgerald M."/>
            <person name="Haas B."/>
            <person name="Abouelleil A."/>
            <person name="Allen A.W."/>
            <person name="Alvarado L."/>
            <person name="Arachchi H.M."/>
            <person name="Berlin A.M."/>
            <person name="Chapman S.B."/>
            <person name="Gainer-Dewar J."/>
            <person name="Goldberg J."/>
            <person name="Griggs A."/>
            <person name="Gujja S."/>
            <person name="Hansen M."/>
            <person name="Howarth C."/>
            <person name="Imamovic A."/>
            <person name="Ireland A."/>
            <person name="Larimer J."/>
            <person name="McCowan C."/>
            <person name="Murphy C."/>
            <person name="Pearson M."/>
            <person name="Poon T.W."/>
            <person name="Priest M."/>
            <person name="Roberts A."/>
            <person name="Saif S."/>
            <person name="Shea T."/>
            <person name="Sisk P."/>
            <person name="Sykes S."/>
            <person name="Wortman J."/>
            <person name="Nusbaum C."/>
            <person name="Birren B."/>
        </authorList>
    </citation>
    <scope>NUCLEOTIDE SEQUENCE [LARGE SCALE GENOMIC DNA]</scope>
    <source>
        <strain evidence="2">MINIMUS1</strain>
    </source>
</reference>
<dbReference type="AlphaFoldDB" id="A0A182WPG9"/>
<proteinExistence type="predicted"/>
<accession>A0A182WPG9</accession>
<keyword evidence="2" id="KW-1185">Reference proteome</keyword>